<dbReference type="PANTHER" id="PTHR46268">
    <property type="entry name" value="STRESS RESPONSE PROTEIN NHAX"/>
    <property type="match status" value="1"/>
</dbReference>
<dbReference type="EMBL" id="CP015093">
    <property type="protein sequence ID" value="APZ52454.1"/>
    <property type="molecule type" value="Genomic_DNA"/>
</dbReference>
<dbReference type="PANTHER" id="PTHR46268:SF15">
    <property type="entry name" value="UNIVERSAL STRESS PROTEIN HP_0031"/>
    <property type="match status" value="1"/>
</dbReference>
<evidence type="ECO:0000313" key="4">
    <source>
        <dbReference type="Proteomes" id="UP000187059"/>
    </source>
</evidence>
<keyword evidence="4" id="KW-1185">Reference proteome</keyword>
<dbReference type="Pfam" id="PF00582">
    <property type="entry name" value="Usp"/>
    <property type="match status" value="1"/>
</dbReference>
<reference evidence="3 4" key="1">
    <citation type="submission" date="2016-04" db="EMBL/GenBank/DDBJ databases">
        <title>Deep-sea bacteria in the southern Pacific.</title>
        <authorList>
            <person name="Tang K."/>
        </authorList>
    </citation>
    <scope>NUCLEOTIDE SEQUENCE [LARGE SCALE GENOMIC DNA]</scope>
    <source>
        <strain evidence="3 4">JLT2014</strain>
    </source>
</reference>
<proteinExistence type="inferred from homology"/>
<dbReference type="AlphaFoldDB" id="A0A1P8USR7"/>
<evidence type="ECO:0000313" key="3">
    <source>
        <dbReference type="EMBL" id="APZ52454.1"/>
    </source>
</evidence>
<dbReference type="SUPFAM" id="SSF52402">
    <property type="entry name" value="Adenine nucleotide alpha hydrolases-like"/>
    <property type="match status" value="2"/>
</dbReference>
<dbReference type="RefSeq" id="WP_237219357.1">
    <property type="nucleotide sequence ID" value="NZ_CP015093.1"/>
</dbReference>
<accession>A0A1P8USR7</accession>
<dbReference type="KEGG" id="paby:Ga0080574_TMP2120"/>
<name>A0A1P8USR7_9RHOB</name>
<dbReference type="Gene3D" id="3.40.50.12370">
    <property type="match status" value="1"/>
</dbReference>
<dbReference type="Proteomes" id="UP000187059">
    <property type="component" value="Chromosome"/>
</dbReference>
<evidence type="ECO:0000259" key="2">
    <source>
        <dbReference type="Pfam" id="PF00582"/>
    </source>
</evidence>
<sequence>MSIKNILLAHTGSAAFPGSLRHAVQIAKRHDAWLTGMYSGSTSYFDQILRLSEDLRLKLKDAEREKITDLRDTFNKEAAAAGIGERCEFVMPDVIGRAAPSEIARNFDFVVTGFHPKLPTDEYRAVSPDIIALRSGRPVLVVPDGYEADSMASHALVAWDGKRSAARAINDAMAVLERKPRKVSILTVGNVLEDLPSAKWIMSHLERHGVDAEHIPLARPERSIAEIIQSTADEIGAKLVVMGAYEHSKFSQDMFGGVTHHVLRGIKIPVFMSH</sequence>
<comment type="similarity">
    <text evidence="1">Belongs to the universal stress protein A family.</text>
</comment>
<organism evidence="3 4">
    <name type="scientific">Salipiger abyssi</name>
    <dbReference type="NCBI Taxonomy" id="1250539"/>
    <lineage>
        <taxon>Bacteria</taxon>
        <taxon>Pseudomonadati</taxon>
        <taxon>Pseudomonadota</taxon>
        <taxon>Alphaproteobacteria</taxon>
        <taxon>Rhodobacterales</taxon>
        <taxon>Roseobacteraceae</taxon>
        <taxon>Salipiger</taxon>
    </lineage>
</organism>
<dbReference type="CDD" id="cd00293">
    <property type="entry name" value="USP-like"/>
    <property type="match status" value="1"/>
</dbReference>
<feature type="domain" description="UspA" evidence="2">
    <location>
        <begin position="153"/>
        <end position="272"/>
    </location>
</feature>
<evidence type="ECO:0000256" key="1">
    <source>
        <dbReference type="ARBA" id="ARBA00008791"/>
    </source>
</evidence>
<dbReference type="STRING" id="1250539.Ga0080574_TMP2120"/>
<gene>
    <name evidence="3" type="ORF">Ga0080574_TMP2120</name>
</gene>
<protein>
    <submittedName>
        <fullName evidence="3">Universal stress protein UspA-like protein</fullName>
    </submittedName>
</protein>
<dbReference type="InterPro" id="IPR006016">
    <property type="entry name" value="UspA"/>
</dbReference>